<sequence length="154" mass="17593">MLVVQKRLAALANQVRVQSLRWLAYSAVKRREPGGSNELDITWAQLKRLQDCSSPSELVVIDVRCEEDAFRRGILKGAINIPLDDLYYAFLLPEDRFLSKYGCRKPNEDTQIVLYCSHNRRAQLARRKLAYFGIPGCICLSGGIEELYKERANS</sequence>
<dbReference type="AlphaFoldDB" id="A0A3P7LN54"/>
<dbReference type="InterPro" id="IPR001763">
    <property type="entry name" value="Rhodanese-like_dom"/>
</dbReference>
<dbReference type="OrthoDB" id="566238at2759"/>
<dbReference type="SUPFAM" id="SSF52821">
    <property type="entry name" value="Rhodanese/Cell cycle control phosphatase"/>
    <property type="match status" value="1"/>
</dbReference>
<reference evidence="2 3" key="1">
    <citation type="submission" date="2018-11" db="EMBL/GenBank/DDBJ databases">
        <authorList>
            <consortium name="Pathogen Informatics"/>
        </authorList>
    </citation>
    <scope>NUCLEOTIDE SEQUENCE [LARGE SCALE GENOMIC DNA]</scope>
</reference>
<dbReference type="Proteomes" id="UP000281553">
    <property type="component" value="Unassembled WGS sequence"/>
</dbReference>
<accession>A0A3P7LN54</accession>
<organism evidence="2 3">
    <name type="scientific">Dibothriocephalus latus</name>
    <name type="common">Fish tapeworm</name>
    <name type="synonym">Diphyllobothrium latum</name>
    <dbReference type="NCBI Taxonomy" id="60516"/>
    <lineage>
        <taxon>Eukaryota</taxon>
        <taxon>Metazoa</taxon>
        <taxon>Spiralia</taxon>
        <taxon>Lophotrochozoa</taxon>
        <taxon>Platyhelminthes</taxon>
        <taxon>Cestoda</taxon>
        <taxon>Eucestoda</taxon>
        <taxon>Diphyllobothriidea</taxon>
        <taxon>Diphyllobothriidae</taxon>
        <taxon>Dibothriocephalus</taxon>
    </lineage>
</organism>
<dbReference type="PROSITE" id="PS50206">
    <property type="entry name" value="RHODANESE_3"/>
    <property type="match status" value="1"/>
</dbReference>
<dbReference type="InterPro" id="IPR036873">
    <property type="entry name" value="Rhodanese-like_dom_sf"/>
</dbReference>
<dbReference type="PANTHER" id="PTHR44086:SF10">
    <property type="entry name" value="THIOSULFATE SULFURTRANSFERASE_RHODANESE-LIKE DOMAIN-CONTAINING PROTEIN 3"/>
    <property type="match status" value="1"/>
</dbReference>
<dbReference type="SMART" id="SM00450">
    <property type="entry name" value="RHOD"/>
    <property type="match status" value="1"/>
</dbReference>
<gene>
    <name evidence="2" type="ORF">DILT_LOCUS8194</name>
</gene>
<dbReference type="Pfam" id="PF00581">
    <property type="entry name" value="Rhodanese"/>
    <property type="match status" value="1"/>
</dbReference>
<feature type="domain" description="Rhodanese" evidence="1">
    <location>
        <begin position="54"/>
        <end position="151"/>
    </location>
</feature>
<evidence type="ECO:0000313" key="3">
    <source>
        <dbReference type="Proteomes" id="UP000281553"/>
    </source>
</evidence>
<proteinExistence type="predicted"/>
<protein>
    <recommendedName>
        <fullName evidence="1">Rhodanese domain-containing protein</fullName>
    </recommendedName>
</protein>
<dbReference type="EMBL" id="UYRU01053702">
    <property type="protein sequence ID" value="VDN12363.1"/>
    <property type="molecule type" value="Genomic_DNA"/>
</dbReference>
<dbReference type="PANTHER" id="PTHR44086">
    <property type="entry name" value="THIOSULFATE SULFURTRANSFERASE RDL2, MITOCHONDRIAL-RELATED"/>
    <property type="match status" value="1"/>
</dbReference>
<dbReference type="Gene3D" id="3.40.250.10">
    <property type="entry name" value="Rhodanese-like domain"/>
    <property type="match status" value="1"/>
</dbReference>
<dbReference type="GO" id="GO:0004792">
    <property type="term" value="F:thiosulfate-cyanide sulfurtransferase activity"/>
    <property type="evidence" value="ECO:0007669"/>
    <property type="project" value="TreeGrafter"/>
</dbReference>
<keyword evidence="3" id="KW-1185">Reference proteome</keyword>
<name>A0A3P7LN54_DIBLA</name>
<evidence type="ECO:0000259" key="1">
    <source>
        <dbReference type="PROSITE" id="PS50206"/>
    </source>
</evidence>
<evidence type="ECO:0000313" key="2">
    <source>
        <dbReference type="EMBL" id="VDN12363.1"/>
    </source>
</evidence>